<reference evidence="6 7" key="1">
    <citation type="journal article" date="2024" name="Chem. Sci.">
        <title>Discovery of megapolipeptins by genome mining of a Burkholderiales bacteria collection.</title>
        <authorList>
            <person name="Paulo B.S."/>
            <person name="Recchia M.J.J."/>
            <person name="Lee S."/>
            <person name="Fergusson C.H."/>
            <person name="Romanowski S.B."/>
            <person name="Hernandez A."/>
            <person name="Krull N."/>
            <person name="Liu D.Y."/>
            <person name="Cavanagh H."/>
            <person name="Bos A."/>
            <person name="Gray C.A."/>
            <person name="Murphy B.T."/>
            <person name="Linington R.G."/>
            <person name="Eustaquio A.S."/>
        </authorList>
    </citation>
    <scope>NUCLEOTIDE SEQUENCE [LARGE SCALE GENOMIC DNA]</scope>
    <source>
        <strain evidence="6 7">RL17-338-BIC-A</strain>
    </source>
</reference>
<dbReference type="InterPro" id="IPR029016">
    <property type="entry name" value="GAF-like_dom_sf"/>
</dbReference>
<dbReference type="InterPro" id="IPR005471">
    <property type="entry name" value="Tscrpt_reg_IclR_N"/>
</dbReference>
<dbReference type="InterPro" id="IPR014757">
    <property type="entry name" value="Tscrpt_reg_IclR_C"/>
</dbReference>
<dbReference type="SUPFAM" id="SSF55781">
    <property type="entry name" value="GAF domain-like"/>
    <property type="match status" value="1"/>
</dbReference>
<evidence type="ECO:0000313" key="6">
    <source>
        <dbReference type="EMBL" id="MFM0642563.1"/>
    </source>
</evidence>
<feature type="domain" description="IclR-ED" evidence="5">
    <location>
        <begin position="68"/>
        <end position="249"/>
    </location>
</feature>
<organism evidence="6 7">
    <name type="scientific">Paraburkholderia metrosideri</name>
    <dbReference type="NCBI Taxonomy" id="580937"/>
    <lineage>
        <taxon>Bacteria</taxon>
        <taxon>Pseudomonadati</taxon>
        <taxon>Pseudomonadota</taxon>
        <taxon>Betaproteobacteria</taxon>
        <taxon>Burkholderiales</taxon>
        <taxon>Burkholderiaceae</taxon>
        <taxon>Paraburkholderia</taxon>
    </lineage>
</organism>
<dbReference type="Gene3D" id="3.30.450.40">
    <property type="match status" value="1"/>
</dbReference>
<proteinExistence type="predicted"/>
<dbReference type="InterPro" id="IPR050707">
    <property type="entry name" value="HTH_MetabolicPath_Reg"/>
</dbReference>
<feature type="domain" description="HTH iclR-type" evidence="4">
    <location>
        <begin position="4"/>
        <end position="67"/>
    </location>
</feature>
<dbReference type="Pfam" id="PF01614">
    <property type="entry name" value="IclR_C"/>
    <property type="match status" value="1"/>
</dbReference>
<evidence type="ECO:0000313" key="7">
    <source>
        <dbReference type="Proteomes" id="UP001629432"/>
    </source>
</evidence>
<dbReference type="InterPro" id="IPR036388">
    <property type="entry name" value="WH-like_DNA-bd_sf"/>
</dbReference>
<keyword evidence="3" id="KW-0804">Transcription</keyword>
<keyword evidence="2" id="KW-0238">DNA-binding</keyword>
<dbReference type="Gene3D" id="1.10.10.10">
    <property type="entry name" value="Winged helix-like DNA-binding domain superfamily/Winged helix DNA-binding domain"/>
    <property type="match status" value="1"/>
</dbReference>
<dbReference type="PANTHER" id="PTHR30136">
    <property type="entry name" value="HELIX-TURN-HELIX TRANSCRIPTIONAL REGULATOR, ICLR FAMILY"/>
    <property type="match status" value="1"/>
</dbReference>
<dbReference type="Proteomes" id="UP001629432">
    <property type="component" value="Unassembled WGS sequence"/>
</dbReference>
<keyword evidence="1" id="KW-0805">Transcription regulation</keyword>
<accession>A0ABW9E5G7</accession>
<dbReference type="PANTHER" id="PTHR30136:SF39">
    <property type="entry name" value="TRANSCRIPTIONAL REGULATORY PROTEIN"/>
    <property type="match status" value="1"/>
</dbReference>
<keyword evidence="7" id="KW-1185">Reference proteome</keyword>
<dbReference type="SMART" id="SM00346">
    <property type="entry name" value="HTH_ICLR"/>
    <property type="match status" value="1"/>
</dbReference>
<evidence type="ECO:0000256" key="2">
    <source>
        <dbReference type="ARBA" id="ARBA00023125"/>
    </source>
</evidence>
<gene>
    <name evidence="6" type="ORF">PQQ63_38485</name>
</gene>
<sequence length="249" mass="26796">MNGTQSIERAVELLKQVARFGSRGASLSALSKRIGVPHPTVHRMLTTLSAVGFVNFNKAEKLYRIGPLAFELGLVAVTPFGELGRFEPIVAEVAKQTGDTAYLFLRNGIDVICLIRAEGDYIIKANVIEVGRRRPICDSVAGIAMLANMDPAETAELIARSALTASEETRLSPAQVEERVAFARTNGISYWTSVVMPDVSGAAIAAPSDDGQPRLSIAISAISSRLPEERLNDVKPILKSAQQRVLALL</sequence>
<protein>
    <submittedName>
        <fullName evidence="6">IclR family transcriptional regulator</fullName>
    </submittedName>
</protein>
<comment type="caution">
    <text evidence="6">The sequence shown here is derived from an EMBL/GenBank/DDBJ whole genome shotgun (WGS) entry which is preliminary data.</text>
</comment>
<dbReference type="Pfam" id="PF09339">
    <property type="entry name" value="HTH_IclR"/>
    <property type="match status" value="1"/>
</dbReference>
<dbReference type="EMBL" id="JAQQCF010000086">
    <property type="protein sequence ID" value="MFM0642563.1"/>
    <property type="molecule type" value="Genomic_DNA"/>
</dbReference>
<evidence type="ECO:0000256" key="3">
    <source>
        <dbReference type="ARBA" id="ARBA00023163"/>
    </source>
</evidence>
<dbReference type="SUPFAM" id="SSF46785">
    <property type="entry name" value="Winged helix' DNA-binding domain"/>
    <property type="match status" value="1"/>
</dbReference>
<evidence type="ECO:0000259" key="4">
    <source>
        <dbReference type="PROSITE" id="PS51077"/>
    </source>
</evidence>
<dbReference type="PROSITE" id="PS51078">
    <property type="entry name" value="ICLR_ED"/>
    <property type="match status" value="1"/>
</dbReference>
<evidence type="ECO:0000259" key="5">
    <source>
        <dbReference type="PROSITE" id="PS51078"/>
    </source>
</evidence>
<dbReference type="PROSITE" id="PS51077">
    <property type="entry name" value="HTH_ICLR"/>
    <property type="match status" value="1"/>
</dbReference>
<evidence type="ECO:0000256" key="1">
    <source>
        <dbReference type="ARBA" id="ARBA00023015"/>
    </source>
</evidence>
<dbReference type="InterPro" id="IPR036390">
    <property type="entry name" value="WH_DNA-bd_sf"/>
</dbReference>
<dbReference type="RefSeq" id="WP_408242279.1">
    <property type="nucleotide sequence ID" value="NZ_JAQQCF010000086.1"/>
</dbReference>
<name>A0ABW9E5G7_9BURK</name>